<evidence type="ECO:0000313" key="3">
    <source>
        <dbReference type="Proteomes" id="UP000316665"/>
    </source>
</evidence>
<keyword evidence="3" id="KW-1185">Reference proteome</keyword>
<feature type="signal peptide" evidence="1">
    <location>
        <begin position="1"/>
        <end position="34"/>
    </location>
</feature>
<dbReference type="SUPFAM" id="SSF51445">
    <property type="entry name" value="(Trans)glycosidases"/>
    <property type="match status" value="1"/>
</dbReference>
<proteinExistence type="predicted"/>
<evidence type="ECO:0000313" key="2">
    <source>
        <dbReference type="EMBL" id="QDG73346.1"/>
    </source>
</evidence>
<dbReference type="InterPro" id="IPR017853">
    <property type="entry name" value="GH"/>
</dbReference>
<dbReference type="KEGG" id="jas:FJQ89_25100"/>
<dbReference type="EMBL" id="CP041185">
    <property type="protein sequence ID" value="QDG73346.1"/>
    <property type="molecule type" value="Genomic_DNA"/>
</dbReference>
<dbReference type="OrthoDB" id="9771116at2"/>
<reference evidence="2 3" key="1">
    <citation type="submission" date="2019-06" db="EMBL/GenBank/DDBJ databases">
        <title>Complete genome sequence of Janthinobacterium sp. SNU WT3 isolated from diseased rainbow trout.</title>
        <authorList>
            <person name="Oh W.T."/>
            <person name="Park S.C."/>
        </authorList>
    </citation>
    <scope>NUCLEOTIDE SEQUENCE [LARGE SCALE GENOMIC DNA]</scope>
    <source>
        <strain evidence="2 3">SNU WT3</strain>
    </source>
</reference>
<evidence type="ECO:0000256" key="1">
    <source>
        <dbReference type="SAM" id="SignalP"/>
    </source>
</evidence>
<dbReference type="AlphaFoldDB" id="A0A4Y6RL91"/>
<evidence type="ECO:0008006" key="4">
    <source>
        <dbReference type="Google" id="ProtNLM"/>
    </source>
</evidence>
<dbReference type="Proteomes" id="UP000316665">
    <property type="component" value="Chromosome"/>
</dbReference>
<keyword evidence="1" id="KW-0732">Signal</keyword>
<organism evidence="2 3">
    <name type="scientific">Janthinobacterium tructae</name>
    <dbReference type="NCBI Taxonomy" id="2590869"/>
    <lineage>
        <taxon>Bacteria</taxon>
        <taxon>Pseudomonadati</taxon>
        <taxon>Pseudomonadota</taxon>
        <taxon>Betaproteobacteria</taxon>
        <taxon>Burkholderiales</taxon>
        <taxon>Oxalobacteraceae</taxon>
        <taxon>Janthinobacterium</taxon>
    </lineage>
</organism>
<accession>A0A4Y6RL91</accession>
<feature type="chain" id="PRO_5021210627" description="Glycoside hydrolase" evidence="1">
    <location>
        <begin position="35"/>
        <end position="757"/>
    </location>
</feature>
<protein>
    <recommendedName>
        <fullName evidence="4">Glycoside hydrolase</fullName>
    </recommendedName>
</protein>
<dbReference type="Gene3D" id="3.20.20.80">
    <property type="entry name" value="Glycosidases"/>
    <property type="match status" value="1"/>
</dbReference>
<gene>
    <name evidence="2" type="ORF">FJQ89_25100</name>
</gene>
<sequence>MFFNYMTSRQVYRGIGKWLLLAGLCAFSSAGAIAAEWKTVEDTSLVIRDGSPLDFSKWLPAGPAGSQGAVISGGPRGRFAFAKNPAVPATLNCVSLAWSPATGSFPDKVMADLFARQIKVHGYNLVRIHHVEAILMTNRAVDFDFDPVQLDRFYYFLSALKKQGVYWVIDVMTSENGAFGNVLPNRWIEKHNLKVKVHVKEDAKAHWRMLVDKLYVPKNPYTGLSPLNDPAMAGMILLNEGSLNFLAQTRERGIWPAELQPLFVAFLKRKYVNDAALRTAWGDLRADESIVTGTVRMPEARNYSVRMQDFQRLLGEVETDTGRWMATHLRSRGYGGPLTSYDNWNTTQAGATRAGFGWIDMHAYHDEVLGFSPGTKIAQTSSTDGGARYARWLATARHAGKPFSVTEYGQPFWNRFRFEAGAIVPAMAALQGWDYACLHGEGGVDLTFYNNVIRKVAVHPYGVGIDPVTRAGETLAALLFMRGDVAPSPNRISIDYQGDSAFTRPYLDAVPDDLGMVAWMTGVEVVYPKEKSSVAVKQVWQPTTFNQTTWGLAKNTAQAAMTPQDFATDLRVAELRKFGILDSANRSNVAAGLYESDTKQLLMDTRNRRFIVTTPRTEAITMAAPSSNLTVKYLTVVSTASPALLSASSLDDLALADSKKILLILATDAQNTGMKFADADRRELVSLGKIPVQIQRGVASVKLALNHATPMKLTALTLNGEPGNEIPLTRTGNTWTMTLDSSASVKGPTTFFLLEKK</sequence>
<name>A0A4Y6RL91_9BURK</name>
<dbReference type="RefSeq" id="WP_141172153.1">
    <property type="nucleotide sequence ID" value="NZ_CP041185.1"/>
</dbReference>